<dbReference type="NCBIfam" id="TIGR02605">
    <property type="entry name" value="CxxC_CxxC_SSSS"/>
    <property type="match status" value="1"/>
</dbReference>
<accession>A0A151AUZ0</accession>
<comment type="caution">
    <text evidence="3">The sequence shown here is derived from an EMBL/GenBank/DDBJ whole genome shotgun (WGS) entry which is preliminary data.</text>
</comment>
<dbReference type="SMART" id="SM00834">
    <property type="entry name" value="CxxC_CXXC_SSSS"/>
    <property type="match status" value="1"/>
</dbReference>
<evidence type="ECO:0000313" key="3">
    <source>
        <dbReference type="EMBL" id="KYH31421.1"/>
    </source>
</evidence>
<sequence>MPIYEYKCAKCGVFEKEQRITAPPLEKCPTCGGPVHRLIGHNISVIYKAGGFYTTENRSQEYKDKAKEETKTESKAS</sequence>
<dbReference type="InterPro" id="IPR013429">
    <property type="entry name" value="Regulatory_FmdB_Zinc_ribbon"/>
</dbReference>
<dbReference type="Pfam" id="PF09723">
    <property type="entry name" value="Zn_ribbon_8"/>
    <property type="match status" value="1"/>
</dbReference>
<dbReference type="PATRIC" id="fig|1122241.3.peg.2483"/>
<proteinExistence type="predicted"/>
<keyword evidence="4" id="KW-1185">Reference proteome</keyword>
<feature type="region of interest" description="Disordered" evidence="1">
    <location>
        <begin position="58"/>
        <end position="77"/>
    </location>
</feature>
<gene>
    <name evidence="3" type="ORF">MOMUL_23300</name>
</gene>
<reference evidence="3 4" key="1">
    <citation type="submission" date="2016-02" db="EMBL/GenBank/DDBJ databases">
        <title>Genome sequence of Moorella mulderi DSM 14980.</title>
        <authorList>
            <person name="Poehlein A."/>
            <person name="Daniel R."/>
        </authorList>
    </citation>
    <scope>NUCLEOTIDE SEQUENCE [LARGE SCALE GENOMIC DNA]</scope>
    <source>
        <strain evidence="3 4">DSM 14980</strain>
    </source>
</reference>
<dbReference type="AlphaFoldDB" id="A0A151AUZ0"/>
<dbReference type="RefSeq" id="WP_062285055.1">
    <property type="nucleotide sequence ID" value="NZ_LTBC01000011.1"/>
</dbReference>
<dbReference type="PANTHER" id="PTHR34404">
    <property type="entry name" value="REGULATORY PROTEIN, FMDB FAMILY"/>
    <property type="match status" value="1"/>
</dbReference>
<dbReference type="PANTHER" id="PTHR34404:SF2">
    <property type="entry name" value="CONSERVED SERINE RICH PROTEIN"/>
    <property type="match status" value="1"/>
</dbReference>
<name>A0A151AUZ0_9FIRM</name>
<feature type="domain" description="Putative regulatory protein FmdB zinc ribbon" evidence="2">
    <location>
        <begin position="1"/>
        <end position="40"/>
    </location>
</feature>
<protein>
    <submittedName>
        <fullName evidence="3">Zinc ribbon domain protein</fullName>
    </submittedName>
</protein>
<organism evidence="3 4">
    <name type="scientific">Moorella mulderi DSM 14980</name>
    <dbReference type="NCBI Taxonomy" id="1122241"/>
    <lineage>
        <taxon>Bacteria</taxon>
        <taxon>Bacillati</taxon>
        <taxon>Bacillota</taxon>
        <taxon>Clostridia</taxon>
        <taxon>Neomoorellales</taxon>
        <taxon>Neomoorellaceae</taxon>
        <taxon>Neomoorella</taxon>
    </lineage>
</organism>
<dbReference type="Proteomes" id="UP000075670">
    <property type="component" value="Unassembled WGS sequence"/>
</dbReference>
<evidence type="ECO:0000256" key="1">
    <source>
        <dbReference type="SAM" id="MobiDB-lite"/>
    </source>
</evidence>
<evidence type="ECO:0000259" key="2">
    <source>
        <dbReference type="SMART" id="SM00834"/>
    </source>
</evidence>
<dbReference type="OrthoDB" id="9813321at2"/>
<dbReference type="EMBL" id="LTBC01000011">
    <property type="protein sequence ID" value="KYH31421.1"/>
    <property type="molecule type" value="Genomic_DNA"/>
</dbReference>
<evidence type="ECO:0000313" key="4">
    <source>
        <dbReference type="Proteomes" id="UP000075670"/>
    </source>
</evidence>